<organism evidence="1">
    <name type="scientific">Siphoviridae sp. ctZiV25</name>
    <dbReference type="NCBI Taxonomy" id="2825560"/>
    <lineage>
        <taxon>Viruses</taxon>
        <taxon>Duplodnaviria</taxon>
        <taxon>Heunggongvirae</taxon>
        <taxon>Uroviricota</taxon>
        <taxon>Caudoviricetes</taxon>
    </lineage>
</organism>
<proteinExistence type="predicted"/>
<accession>A0A8S5TXQ8</accession>
<reference evidence="1" key="1">
    <citation type="journal article" date="2021" name="Proc. Natl. Acad. Sci. U.S.A.">
        <title>A Catalog of Tens of Thousands of Viruses from Human Metagenomes Reveals Hidden Associations with Chronic Diseases.</title>
        <authorList>
            <person name="Tisza M.J."/>
            <person name="Buck C.B."/>
        </authorList>
    </citation>
    <scope>NUCLEOTIDE SEQUENCE</scope>
    <source>
        <strain evidence="1">CtZiV25</strain>
    </source>
</reference>
<protein>
    <submittedName>
        <fullName evidence="1">Uncharacterized protein</fullName>
    </submittedName>
</protein>
<name>A0A8S5TXQ8_9CAUD</name>
<sequence length="183" mass="21057">MKLIKIENYSLQIADEALLIKPIRKLYNQDRSTSKEQFYKQMSYLYFMVDPRSTYSYILNEEERAKAIIEQEGLENDFKPSPLLQEAMEVYKKHTVTPSQELLNAALVAARTVSTFLKNPNILNEEDDKGRPKYQISAITTALKNVEGIVSSLQNLQRKVESELSEQSKARGSQELTIFDDID</sequence>
<dbReference type="EMBL" id="BK015956">
    <property type="protein sequence ID" value="DAF86998.1"/>
    <property type="molecule type" value="Genomic_DNA"/>
</dbReference>
<evidence type="ECO:0000313" key="1">
    <source>
        <dbReference type="EMBL" id="DAF86998.1"/>
    </source>
</evidence>